<dbReference type="GO" id="GO:0003677">
    <property type="term" value="F:DNA binding"/>
    <property type="evidence" value="ECO:0007669"/>
    <property type="project" value="UniProtKB-KW"/>
</dbReference>
<protein>
    <submittedName>
        <fullName evidence="6">HTH-type transcriptional regulator tdfR</fullName>
    </submittedName>
</protein>
<comment type="similarity">
    <text evidence="1">Belongs to the LysR transcriptional regulatory family.</text>
</comment>
<evidence type="ECO:0000259" key="5">
    <source>
        <dbReference type="PROSITE" id="PS50931"/>
    </source>
</evidence>
<dbReference type="GO" id="GO:0003700">
    <property type="term" value="F:DNA-binding transcription factor activity"/>
    <property type="evidence" value="ECO:0007669"/>
    <property type="project" value="InterPro"/>
</dbReference>
<dbReference type="PANTHER" id="PTHR30346:SF0">
    <property type="entry name" value="HCA OPERON TRANSCRIPTIONAL ACTIVATOR HCAR"/>
    <property type="match status" value="1"/>
</dbReference>
<dbReference type="FunFam" id="1.10.10.10:FF:000001">
    <property type="entry name" value="LysR family transcriptional regulator"/>
    <property type="match status" value="1"/>
</dbReference>
<dbReference type="PROSITE" id="PS50931">
    <property type="entry name" value="HTH_LYSR"/>
    <property type="match status" value="1"/>
</dbReference>
<evidence type="ECO:0000256" key="2">
    <source>
        <dbReference type="ARBA" id="ARBA00023015"/>
    </source>
</evidence>
<evidence type="ECO:0000313" key="7">
    <source>
        <dbReference type="Proteomes" id="UP000095492"/>
    </source>
</evidence>
<accession>A0A173TU96</accession>
<evidence type="ECO:0000256" key="4">
    <source>
        <dbReference type="ARBA" id="ARBA00023163"/>
    </source>
</evidence>
<organism evidence="6 7">
    <name type="scientific">Eubacterium ramulus</name>
    <dbReference type="NCBI Taxonomy" id="39490"/>
    <lineage>
        <taxon>Bacteria</taxon>
        <taxon>Bacillati</taxon>
        <taxon>Bacillota</taxon>
        <taxon>Clostridia</taxon>
        <taxon>Eubacteriales</taxon>
        <taxon>Eubacteriaceae</taxon>
        <taxon>Eubacterium</taxon>
    </lineage>
</organism>
<dbReference type="RefSeq" id="WP_055290286.1">
    <property type="nucleotide sequence ID" value="NZ_CP173382.1"/>
</dbReference>
<dbReference type="Pfam" id="PF00126">
    <property type="entry name" value="HTH_1"/>
    <property type="match status" value="1"/>
</dbReference>
<keyword evidence="2" id="KW-0805">Transcription regulation</keyword>
<dbReference type="EMBL" id="CYYA01000010">
    <property type="protein sequence ID" value="CUN05647.1"/>
    <property type="molecule type" value="Genomic_DNA"/>
</dbReference>
<dbReference type="CDD" id="cd05466">
    <property type="entry name" value="PBP2_LTTR_substrate"/>
    <property type="match status" value="1"/>
</dbReference>
<reference evidence="6 7" key="1">
    <citation type="submission" date="2015-09" db="EMBL/GenBank/DDBJ databases">
        <authorList>
            <consortium name="Pathogen Informatics"/>
        </authorList>
    </citation>
    <scope>NUCLEOTIDE SEQUENCE [LARGE SCALE GENOMIC DNA]</scope>
    <source>
        <strain evidence="6 7">2789STDY5608891</strain>
    </source>
</reference>
<gene>
    <name evidence="6" type="primary">tfdR</name>
    <name evidence="6" type="ORF">ERS852448_01661</name>
</gene>
<evidence type="ECO:0000313" key="6">
    <source>
        <dbReference type="EMBL" id="CUN05647.1"/>
    </source>
</evidence>
<evidence type="ECO:0000256" key="1">
    <source>
        <dbReference type="ARBA" id="ARBA00009437"/>
    </source>
</evidence>
<dbReference type="Gene3D" id="3.40.190.10">
    <property type="entry name" value="Periplasmic binding protein-like II"/>
    <property type="match status" value="2"/>
</dbReference>
<dbReference type="Gene3D" id="1.10.10.10">
    <property type="entry name" value="Winged helix-like DNA-binding domain superfamily/Winged helix DNA-binding domain"/>
    <property type="match status" value="1"/>
</dbReference>
<dbReference type="InterPro" id="IPR005119">
    <property type="entry name" value="LysR_subst-bd"/>
</dbReference>
<dbReference type="InterPro" id="IPR036388">
    <property type="entry name" value="WH-like_DNA-bd_sf"/>
</dbReference>
<dbReference type="PANTHER" id="PTHR30346">
    <property type="entry name" value="TRANSCRIPTIONAL DUAL REGULATOR HCAR-RELATED"/>
    <property type="match status" value="1"/>
</dbReference>
<dbReference type="SUPFAM" id="SSF53850">
    <property type="entry name" value="Periplasmic binding protein-like II"/>
    <property type="match status" value="1"/>
</dbReference>
<dbReference type="InterPro" id="IPR036390">
    <property type="entry name" value="WH_DNA-bd_sf"/>
</dbReference>
<feature type="domain" description="HTH lysR-type" evidence="5">
    <location>
        <begin position="1"/>
        <end position="58"/>
    </location>
</feature>
<dbReference type="Pfam" id="PF03466">
    <property type="entry name" value="LysR_substrate"/>
    <property type="match status" value="1"/>
</dbReference>
<proteinExistence type="inferred from homology"/>
<keyword evidence="3" id="KW-0238">DNA-binding</keyword>
<dbReference type="PRINTS" id="PR00039">
    <property type="entry name" value="HTHLYSR"/>
</dbReference>
<dbReference type="Proteomes" id="UP000095492">
    <property type="component" value="Unassembled WGS sequence"/>
</dbReference>
<keyword evidence="4" id="KW-0804">Transcription</keyword>
<evidence type="ECO:0000256" key="3">
    <source>
        <dbReference type="ARBA" id="ARBA00023125"/>
    </source>
</evidence>
<dbReference type="AlphaFoldDB" id="A0A173TU96"/>
<dbReference type="GO" id="GO:0032993">
    <property type="term" value="C:protein-DNA complex"/>
    <property type="evidence" value="ECO:0007669"/>
    <property type="project" value="TreeGrafter"/>
</dbReference>
<dbReference type="InterPro" id="IPR000847">
    <property type="entry name" value="LysR_HTH_N"/>
</dbReference>
<dbReference type="STRING" id="39490.ERS852448_01661"/>
<dbReference type="GeneID" id="97391839"/>
<sequence>MRLEQISYFLSVAEHGNITAAARSLYISQPALSKQITLLEQEIGLPLFERQARGVTLTRAGMQFQKDLKNILKELENAKKNAVLAGRAQKPLLNIGCFDGVYSDDFLPALYEYLREAAPEQKLVLHKCNFVEGNEYLRKGKIDLWLTLGSSWEETDGFLKKELLYRKGALIYSAKSLPGKKEQPVWEDFRDEPCILIKKSQSPTMFQHSLDTLEMLGLDTGTIEVVENIGTELSYVKLGRGYCLLSEEAIQGSGELRSIPLPEGRGVDVVAVWPEENEALTTLLEAYPNQI</sequence>
<name>A0A173TU96_EUBRA</name>
<dbReference type="SUPFAM" id="SSF46785">
    <property type="entry name" value="Winged helix' DNA-binding domain"/>
    <property type="match status" value="1"/>
</dbReference>
<dbReference type="OrthoDB" id="1652954at2"/>